<name>A0AAE6SFS6_AERME</name>
<dbReference type="GO" id="GO:0006935">
    <property type="term" value="P:chemotaxis"/>
    <property type="evidence" value="ECO:0007669"/>
    <property type="project" value="InterPro"/>
</dbReference>
<dbReference type="SUPFAM" id="SSF58104">
    <property type="entry name" value="Methyl-accepting chemotaxis protein (MCP) signaling domain"/>
    <property type="match status" value="1"/>
</dbReference>
<dbReference type="GO" id="GO:0004888">
    <property type="term" value="F:transmembrane signaling receptor activity"/>
    <property type="evidence" value="ECO:0007669"/>
    <property type="project" value="InterPro"/>
</dbReference>
<evidence type="ECO:0000256" key="5">
    <source>
        <dbReference type="SAM" id="Phobius"/>
    </source>
</evidence>
<evidence type="ECO:0000259" key="6">
    <source>
        <dbReference type="PROSITE" id="PS50111"/>
    </source>
</evidence>
<dbReference type="Pfam" id="PF00672">
    <property type="entry name" value="HAMP"/>
    <property type="match status" value="1"/>
</dbReference>
<dbReference type="Gene3D" id="1.10.287.950">
    <property type="entry name" value="Methyl-accepting chemotaxis protein"/>
    <property type="match status" value="1"/>
</dbReference>
<dbReference type="AlphaFoldDB" id="A0AAE6SFS6"/>
<dbReference type="GO" id="GO:0007165">
    <property type="term" value="P:signal transduction"/>
    <property type="evidence" value="ECO:0007669"/>
    <property type="project" value="UniProtKB-KW"/>
</dbReference>
<evidence type="ECO:0000256" key="4">
    <source>
        <dbReference type="PROSITE-ProRule" id="PRU00284"/>
    </source>
</evidence>
<dbReference type="RefSeq" id="WP_161506833.1">
    <property type="nucleotide sequence ID" value="NZ_CAWPID010000001.1"/>
</dbReference>
<protein>
    <submittedName>
        <fullName evidence="8">HAMP domain-containing protein</fullName>
    </submittedName>
</protein>
<dbReference type="InterPro" id="IPR024478">
    <property type="entry name" value="HlyB_4HB_MCP"/>
</dbReference>
<dbReference type="SMART" id="SM00283">
    <property type="entry name" value="MA"/>
    <property type="match status" value="1"/>
</dbReference>
<dbReference type="CDD" id="cd06225">
    <property type="entry name" value="HAMP"/>
    <property type="match status" value="1"/>
</dbReference>
<dbReference type="InterPro" id="IPR004090">
    <property type="entry name" value="Chemotax_Me-accpt_rcpt"/>
</dbReference>
<evidence type="ECO:0000313" key="9">
    <source>
        <dbReference type="Proteomes" id="UP000463871"/>
    </source>
</evidence>
<feature type="transmembrane region" description="Helical" evidence="5">
    <location>
        <begin position="6"/>
        <end position="29"/>
    </location>
</feature>
<dbReference type="Proteomes" id="UP000463871">
    <property type="component" value="Chromosome"/>
</dbReference>
<dbReference type="PROSITE" id="PS50111">
    <property type="entry name" value="CHEMOTAXIS_TRANSDUC_2"/>
    <property type="match status" value="1"/>
</dbReference>
<evidence type="ECO:0000256" key="2">
    <source>
        <dbReference type="ARBA" id="ARBA00023224"/>
    </source>
</evidence>
<feature type="domain" description="HAMP" evidence="7">
    <location>
        <begin position="330"/>
        <end position="382"/>
    </location>
</feature>
<feature type="transmembrane region" description="Helical" evidence="5">
    <location>
        <begin position="306"/>
        <end position="326"/>
    </location>
</feature>
<evidence type="ECO:0000256" key="1">
    <source>
        <dbReference type="ARBA" id="ARBA00004370"/>
    </source>
</evidence>
<dbReference type="PANTHER" id="PTHR32089">
    <property type="entry name" value="METHYL-ACCEPTING CHEMOTAXIS PROTEIN MCPB"/>
    <property type="match status" value="1"/>
</dbReference>
<proteinExistence type="inferred from homology"/>
<comment type="subcellular location">
    <subcellularLocation>
        <location evidence="1">Membrane</location>
    </subcellularLocation>
</comment>
<evidence type="ECO:0000313" key="8">
    <source>
        <dbReference type="EMBL" id="QHQ49806.1"/>
    </source>
</evidence>
<dbReference type="EMBL" id="CP047962">
    <property type="protein sequence ID" value="QHQ49806.1"/>
    <property type="molecule type" value="Genomic_DNA"/>
</dbReference>
<accession>A0AAE6SFS6</accession>
<comment type="similarity">
    <text evidence="3">Belongs to the methyl-accepting chemotaxis (MCP) protein family.</text>
</comment>
<reference evidence="8 9" key="1">
    <citation type="submission" date="2020-01" db="EMBL/GenBank/DDBJ databases">
        <title>Complete genome of Aeromonas media MC64.</title>
        <authorList>
            <person name="Cao G."/>
            <person name="Fu J."/>
            <person name="Zhong C."/>
        </authorList>
    </citation>
    <scope>NUCLEOTIDE SEQUENCE [LARGE SCALE GENOMIC DNA]</scope>
    <source>
        <strain evidence="8 9">MC64</strain>
    </source>
</reference>
<keyword evidence="5" id="KW-1133">Transmembrane helix</keyword>
<dbReference type="Pfam" id="PF00015">
    <property type="entry name" value="MCPsignal"/>
    <property type="match status" value="1"/>
</dbReference>
<keyword evidence="5" id="KW-0472">Membrane</keyword>
<dbReference type="PRINTS" id="PR00260">
    <property type="entry name" value="CHEMTRNSDUCR"/>
</dbReference>
<dbReference type="SMART" id="SM00304">
    <property type="entry name" value="HAMP"/>
    <property type="match status" value="1"/>
</dbReference>
<organism evidence="8 9">
    <name type="scientific">Aeromonas media</name>
    <dbReference type="NCBI Taxonomy" id="651"/>
    <lineage>
        <taxon>Bacteria</taxon>
        <taxon>Pseudomonadati</taxon>
        <taxon>Pseudomonadota</taxon>
        <taxon>Gammaproteobacteria</taxon>
        <taxon>Aeromonadales</taxon>
        <taxon>Aeromonadaceae</taxon>
        <taxon>Aeromonas</taxon>
    </lineage>
</organism>
<dbReference type="GO" id="GO:0016020">
    <property type="term" value="C:membrane"/>
    <property type="evidence" value="ECO:0007669"/>
    <property type="project" value="UniProtKB-SubCell"/>
</dbReference>
<dbReference type="PANTHER" id="PTHR32089:SF70">
    <property type="entry name" value="ENERGY TAXIS MODULATING METHYL ACCEPTING SENSORY TRANSDUCER"/>
    <property type="match status" value="1"/>
</dbReference>
<gene>
    <name evidence="8" type="ORF">GWI30_01545</name>
</gene>
<keyword evidence="2 4" id="KW-0807">Transducer</keyword>
<evidence type="ECO:0000256" key="3">
    <source>
        <dbReference type="ARBA" id="ARBA00029447"/>
    </source>
</evidence>
<dbReference type="CDD" id="cd11386">
    <property type="entry name" value="MCP_signal"/>
    <property type="match status" value="1"/>
</dbReference>
<evidence type="ECO:0000259" key="7">
    <source>
        <dbReference type="PROSITE" id="PS50885"/>
    </source>
</evidence>
<keyword evidence="5" id="KW-0812">Transmembrane</keyword>
<sequence>MGLSIVQRIIAGFVLMLLLLVLLGFISILKIRGINEGLSQVSDRATPLVIAVAGLKGALQDSNRWVLTYRTSEDATQLPQLASQFKAQQARFVAQSKEMVRFNDVAEAGERFRQVDGATREFYGLADQVLSQHGQWIAALDRRHELELAFIRLEDTYQWAADLLLQQTASKRSMRNKAELITSGIARDLKNIRRADAKTDLNELEKVLAKDIEMARKRLERVLVPDDVRQRFVVNLDRMQELALGPQGLLATMRNGQQLAASLQSLNQQLDTSLVNSLALLDEMGKSAGSIASQSRIGADDAVSSASFWILIVSAISAAAALIIGYTTARSIQRPLQLIDRALDRMATGDMTRRIDYQSRCEFGSLTRSINTLADKTGELLSQINAGSRHLVEEASRAAEISERAMSRVQDQKSQTDQVAAAITELEVSATEVARSTDGTKREVDLADEEARAGRKQVATTRRITEQLAGAMEEAVGITHKLGEFSNNIGSILDVIRSIAEQTNLLALNAAIEAARAGDAGRGFAVVADEVRALANRTQTSTEEIQAMIENLQSSSKQVMEVMGRSQEQTQGCVSQTRAMDQALQSIAERMSAIKSMADQVAHAAQEQISVSQGVARHIAGIADVAYETEREARESAGSSEVLADLVAKQQQLIAHFKV</sequence>
<feature type="domain" description="Methyl-accepting transducer" evidence="6">
    <location>
        <begin position="387"/>
        <end position="623"/>
    </location>
</feature>
<dbReference type="PROSITE" id="PS50885">
    <property type="entry name" value="HAMP"/>
    <property type="match status" value="1"/>
</dbReference>
<dbReference type="FunFam" id="1.10.287.950:FF:000001">
    <property type="entry name" value="Methyl-accepting chemotaxis sensory transducer"/>
    <property type="match status" value="1"/>
</dbReference>
<dbReference type="InterPro" id="IPR003660">
    <property type="entry name" value="HAMP_dom"/>
</dbReference>
<dbReference type="Pfam" id="PF12729">
    <property type="entry name" value="4HB_MCP_1"/>
    <property type="match status" value="1"/>
</dbReference>
<dbReference type="InterPro" id="IPR004089">
    <property type="entry name" value="MCPsignal_dom"/>
</dbReference>